<dbReference type="Gene3D" id="1.10.510.10">
    <property type="entry name" value="Transferase(Phosphotransferase) domain 1"/>
    <property type="match status" value="1"/>
</dbReference>
<dbReference type="InterPro" id="IPR011009">
    <property type="entry name" value="Kinase-like_dom_sf"/>
</dbReference>
<feature type="non-terminal residue" evidence="2">
    <location>
        <position position="1"/>
    </location>
</feature>
<dbReference type="PANTHER" id="PTHR44167:SF24">
    <property type="entry name" value="SERINE_THREONINE-PROTEIN KINASE CHK2"/>
    <property type="match status" value="1"/>
</dbReference>
<sequence>LFHFAQDELNRNVTIGVVANDSQEHRIFKNLSDCPELLDPDTFPCVIPPLQIISTCHSFSFVVMPRWSHVVLAYWFSNVGELLFFISSMLRGLSFLHSRQIVHRDISTSNILLKFFDYNKFVNHEGAARHRAGLLSMPARYCLFDFNLSVIFPPDKPFKDCRLPSYLAEQGAPWFHPPDVLQGELDYDPFAFDVGCMGNLFLGEFEYLVPLIPRLGPLFDRMTTHNIPDRLTAAQALEFCDKIRAGLSPMELAVPIPEHTYSHHPTRRSAYSNILTSLPSRILRWIGSFWWGLRTLRLIRR</sequence>
<evidence type="ECO:0000313" key="3">
    <source>
        <dbReference type="Proteomes" id="UP000294933"/>
    </source>
</evidence>
<accession>A0A4Y7PIA1</accession>
<proteinExistence type="predicted"/>
<feature type="domain" description="Protein kinase" evidence="1">
    <location>
        <begin position="1"/>
        <end position="286"/>
    </location>
</feature>
<dbReference type="GO" id="GO:0005524">
    <property type="term" value="F:ATP binding"/>
    <property type="evidence" value="ECO:0007669"/>
    <property type="project" value="InterPro"/>
</dbReference>
<dbReference type="InterPro" id="IPR008266">
    <property type="entry name" value="Tyr_kinase_AS"/>
</dbReference>
<dbReference type="GO" id="GO:0004674">
    <property type="term" value="F:protein serine/threonine kinase activity"/>
    <property type="evidence" value="ECO:0007669"/>
    <property type="project" value="TreeGrafter"/>
</dbReference>
<reference evidence="2 3" key="1">
    <citation type="submission" date="2018-06" db="EMBL/GenBank/DDBJ databases">
        <title>A transcriptomic atlas of mushroom development highlights an independent origin of complex multicellularity.</title>
        <authorList>
            <consortium name="DOE Joint Genome Institute"/>
            <person name="Krizsan K."/>
            <person name="Almasi E."/>
            <person name="Merenyi Z."/>
            <person name="Sahu N."/>
            <person name="Viragh M."/>
            <person name="Koszo T."/>
            <person name="Mondo S."/>
            <person name="Kiss B."/>
            <person name="Balint B."/>
            <person name="Kues U."/>
            <person name="Barry K."/>
            <person name="Hegedus J.C."/>
            <person name="Henrissat B."/>
            <person name="Johnson J."/>
            <person name="Lipzen A."/>
            <person name="Ohm R."/>
            <person name="Nagy I."/>
            <person name="Pangilinan J."/>
            <person name="Yan J."/>
            <person name="Xiong Y."/>
            <person name="Grigoriev I.V."/>
            <person name="Hibbett D.S."/>
            <person name="Nagy L.G."/>
        </authorList>
    </citation>
    <scope>NUCLEOTIDE SEQUENCE [LARGE SCALE GENOMIC DNA]</scope>
    <source>
        <strain evidence="2 3">SZMC22713</strain>
    </source>
</reference>
<protein>
    <recommendedName>
        <fullName evidence="1">Protein kinase domain-containing protein</fullName>
    </recommendedName>
</protein>
<evidence type="ECO:0000259" key="1">
    <source>
        <dbReference type="PROSITE" id="PS50011"/>
    </source>
</evidence>
<dbReference type="Proteomes" id="UP000294933">
    <property type="component" value="Unassembled WGS sequence"/>
</dbReference>
<name>A0A4Y7PIA1_9AGAM</name>
<dbReference type="SUPFAM" id="SSF56112">
    <property type="entry name" value="Protein kinase-like (PK-like)"/>
    <property type="match status" value="1"/>
</dbReference>
<dbReference type="InterPro" id="IPR000719">
    <property type="entry name" value="Prot_kinase_dom"/>
</dbReference>
<dbReference type="PROSITE" id="PS00109">
    <property type="entry name" value="PROTEIN_KINASE_TYR"/>
    <property type="match status" value="1"/>
</dbReference>
<dbReference type="PROSITE" id="PS50011">
    <property type="entry name" value="PROTEIN_KINASE_DOM"/>
    <property type="match status" value="1"/>
</dbReference>
<feature type="non-terminal residue" evidence="2">
    <location>
        <position position="301"/>
    </location>
</feature>
<dbReference type="EMBL" id="ML170384">
    <property type="protein sequence ID" value="TDL14140.1"/>
    <property type="molecule type" value="Genomic_DNA"/>
</dbReference>
<dbReference type="GO" id="GO:0044773">
    <property type="term" value="P:mitotic DNA damage checkpoint signaling"/>
    <property type="evidence" value="ECO:0007669"/>
    <property type="project" value="TreeGrafter"/>
</dbReference>
<organism evidence="2 3">
    <name type="scientific">Rickenella mellea</name>
    <dbReference type="NCBI Taxonomy" id="50990"/>
    <lineage>
        <taxon>Eukaryota</taxon>
        <taxon>Fungi</taxon>
        <taxon>Dikarya</taxon>
        <taxon>Basidiomycota</taxon>
        <taxon>Agaricomycotina</taxon>
        <taxon>Agaricomycetes</taxon>
        <taxon>Hymenochaetales</taxon>
        <taxon>Rickenellaceae</taxon>
        <taxon>Rickenella</taxon>
    </lineage>
</organism>
<dbReference type="Pfam" id="PF00069">
    <property type="entry name" value="Pkinase"/>
    <property type="match status" value="1"/>
</dbReference>
<dbReference type="AlphaFoldDB" id="A0A4Y7PIA1"/>
<dbReference type="VEuPathDB" id="FungiDB:BD410DRAFT_699639"/>
<dbReference type="OrthoDB" id="2722301at2759"/>
<dbReference type="PANTHER" id="PTHR44167">
    <property type="entry name" value="OVARIAN-SPECIFIC SERINE/THREONINE-PROTEIN KINASE LOK-RELATED"/>
    <property type="match status" value="1"/>
</dbReference>
<evidence type="ECO:0000313" key="2">
    <source>
        <dbReference type="EMBL" id="TDL14140.1"/>
    </source>
</evidence>
<keyword evidence="3" id="KW-1185">Reference proteome</keyword>
<dbReference type="GO" id="GO:0005634">
    <property type="term" value="C:nucleus"/>
    <property type="evidence" value="ECO:0007669"/>
    <property type="project" value="TreeGrafter"/>
</dbReference>
<dbReference type="SMART" id="SM00220">
    <property type="entry name" value="S_TKc"/>
    <property type="match status" value="1"/>
</dbReference>
<gene>
    <name evidence="2" type="ORF">BD410DRAFT_699639</name>
</gene>